<keyword evidence="3" id="KW-0645">Protease</keyword>
<dbReference type="Proteomes" id="UP000177187">
    <property type="component" value="Unassembled WGS sequence"/>
</dbReference>
<feature type="binding site" evidence="8">
    <location>
        <position position="173"/>
    </location>
    <ligand>
        <name>Zn(2+)</name>
        <dbReference type="ChEBI" id="CHEBI:29105"/>
        <label>2</label>
    </ligand>
</feature>
<dbReference type="Gene3D" id="2.40.30.40">
    <property type="entry name" value="Peptidase M42, domain 2"/>
    <property type="match status" value="1"/>
</dbReference>
<name>A0A1F5FFT3_9BACT</name>
<evidence type="ECO:0000256" key="5">
    <source>
        <dbReference type="ARBA" id="ARBA00022801"/>
    </source>
</evidence>
<evidence type="ECO:0000313" key="9">
    <source>
        <dbReference type="EMBL" id="OGD78461.1"/>
    </source>
</evidence>
<evidence type="ECO:0000313" key="10">
    <source>
        <dbReference type="Proteomes" id="UP000177187"/>
    </source>
</evidence>
<dbReference type="PIRSF" id="PIRSF001123">
    <property type="entry name" value="PepA_GA"/>
    <property type="match status" value="1"/>
</dbReference>
<feature type="binding site" evidence="8">
    <location>
        <position position="228"/>
    </location>
    <ligand>
        <name>Zn(2+)</name>
        <dbReference type="ChEBI" id="CHEBI:29105"/>
        <label>1</label>
    </ligand>
</feature>
<feature type="binding site" evidence="8">
    <location>
        <position position="206"/>
    </location>
    <ligand>
        <name>Zn(2+)</name>
        <dbReference type="ChEBI" id="CHEBI:29105"/>
        <label>2</label>
    </ligand>
</feature>
<dbReference type="GO" id="GO:0046872">
    <property type="term" value="F:metal ion binding"/>
    <property type="evidence" value="ECO:0007669"/>
    <property type="project" value="UniProtKB-UniRule"/>
</dbReference>
<feature type="binding site" evidence="8">
    <location>
        <position position="173"/>
    </location>
    <ligand>
        <name>Zn(2+)</name>
        <dbReference type="ChEBI" id="CHEBI:29105"/>
        <label>1</label>
    </ligand>
</feature>
<dbReference type="Gene3D" id="3.40.630.10">
    <property type="entry name" value="Zn peptidases"/>
    <property type="match status" value="1"/>
</dbReference>
<proteinExistence type="inferred from homology"/>
<evidence type="ECO:0000256" key="4">
    <source>
        <dbReference type="ARBA" id="ARBA00022723"/>
    </source>
</evidence>
<feature type="binding site" evidence="8">
    <location>
        <position position="61"/>
    </location>
    <ligand>
        <name>Zn(2+)</name>
        <dbReference type="ChEBI" id="CHEBI:29105"/>
        <label>1</label>
    </ligand>
</feature>
<organism evidence="9 10">
    <name type="scientific">Candidatus Coatesbacteria bacterium RBG_13_66_14</name>
    <dbReference type="NCBI Taxonomy" id="1817816"/>
    <lineage>
        <taxon>Bacteria</taxon>
        <taxon>Candidatus Coatesiibacteriota</taxon>
    </lineage>
</organism>
<protein>
    <recommendedName>
        <fullName evidence="11">Peptidase M42</fullName>
    </recommendedName>
</protein>
<dbReference type="InterPro" id="IPR023367">
    <property type="entry name" value="Peptidase_M42_dom2"/>
</dbReference>
<dbReference type="PANTHER" id="PTHR32481">
    <property type="entry name" value="AMINOPEPTIDASE"/>
    <property type="match status" value="1"/>
</dbReference>
<evidence type="ECO:0000256" key="7">
    <source>
        <dbReference type="PIRSR" id="PIRSR001123-1"/>
    </source>
</evidence>
<feature type="active site" description="Proton acceptor" evidence="7">
    <location>
        <position position="205"/>
    </location>
</feature>
<dbReference type="SUPFAM" id="SSF53187">
    <property type="entry name" value="Zn-dependent exopeptidases"/>
    <property type="match status" value="1"/>
</dbReference>
<evidence type="ECO:0000256" key="6">
    <source>
        <dbReference type="PIRNR" id="PIRNR001123"/>
    </source>
</evidence>
<sequence length="349" mass="37973">MLDKLSNAFGTSGYETQVRELILGEIAGKVDLHQVDALGNLIVRVPGRARYKGPRLLLSAHMDEVGFVVSEITGSGDLKFHKMGSTDDRVLLSKQVVVHHEGQGVPGVIGIKSPHLHKKREELEQVVDCDKLYVDIGCSKKEEAEKLVAVGDGIYYDTRYFEQGGRAFGKCFDDRAGCSVIADVVKGSPKLTGGTPFYAAFTTQEEIGVRGARVIGNAVKPDVYIAVEGTAAGEGPPSWRGRDASPSTELGKGPALSILDQSHIADPVWLEFVQSIARDENIPYQFKRFVTGGTESSVVQRSLSGVRVLTISVPVRYIHSPVGILDKGDYRNAKRLVAAVIRRLEEFKP</sequence>
<keyword evidence="5" id="KW-0378">Hydrolase</keyword>
<keyword evidence="2" id="KW-0031">Aminopeptidase</keyword>
<evidence type="ECO:0008006" key="11">
    <source>
        <dbReference type="Google" id="ProtNLM"/>
    </source>
</evidence>
<dbReference type="STRING" id="1817816.A2Y64_05820"/>
<gene>
    <name evidence="9" type="ORF">A2Y64_05820</name>
</gene>
<dbReference type="GO" id="GO:0006508">
    <property type="term" value="P:proteolysis"/>
    <property type="evidence" value="ECO:0007669"/>
    <property type="project" value="UniProtKB-KW"/>
</dbReference>
<dbReference type="PANTHER" id="PTHR32481:SF5">
    <property type="entry name" value="ENDOGLUCANASE"/>
    <property type="match status" value="1"/>
</dbReference>
<evidence type="ECO:0000256" key="3">
    <source>
        <dbReference type="ARBA" id="ARBA00022670"/>
    </source>
</evidence>
<evidence type="ECO:0000256" key="8">
    <source>
        <dbReference type="PIRSR" id="PIRSR001123-2"/>
    </source>
</evidence>
<evidence type="ECO:0000256" key="1">
    <source>
        <dbReference type="ARBA" id="ARBA00006272"/>
    </source>
</evidence>
<dbReference type="Pfam" id="PF05343">
    <property type="entry name" value="Peptidase_M42"/>
    <property type="match status" value="1"/>
</dbReference>
<dbReference type="InterPro" id="IPR008007">
    <property type="entry name" value="Peptidase_M42"/>
</dbReference>
<dbReference type="SUPFAM" id="SSF101821">
    <property type="entry name" value="Aminopeptidase/glucanase lid domain"/>
    <property type="match status" value="1"/>
</dbReference>
<dbReference type="GO" id="GO:0004177">
    <property type="term" value="F:aminopeptidase activity"/>
    <property type="evidence" value="ECO:0007669"/>
    <property type="project" value="UniProtKB-UniRule"/>
</dbReference>
<keyword evidence="4 8" id="KW-0479">Metal-binding</keyword>
<dbReference type="AlphaFoldDB" id="A0A1F5FFT3"/>
<comment type="similarity">
    <text evidence="1 6">Belongs to the peptidase M42 family.</text>
</comment>
<evidence type="ECO:0000256" key="2">
    <source>
        <dbReference type="ARBA" id="ARBA00022438"/>
    </source>
</evidence>
<dbReference type="InterPro" id="IPR051464">
    <property type="entry name" value="Peptidase_M42_aminopept"/>
</dbReference>
<comment type="caution">
    <text evidence="9">The sequence shown here is derived from an EMBL/GenBank/DDBJ whole genome shotgun (WGS) entry which is preliminary data.</text>
</comment>
<accession>A0A1F5FFT3</accession>
<reference evidence="9 10" key="1">
    <citation type="journal article" date="2016" name="Nat. Commun.">
        <title>Thousands of microbial genomes shed light on interconnected biogeochemical processes in an aquifer system.</title>
        <authorList>
            <person name="Anantharaman K."/>
            <person name="Brown C.T."/>
            <person name="Hug L.A."/>
            <person name="Sharon I."/>
            <person name="Castelle C.J."/>
            <person name="Probst A.J."/>
            <person name="Thomas B.C."/>
            <person name="Singh A."/>
            <person name="Wilkins M.J."/>
            <person name="Karaoz U."/>
            <person name="Brodie E.L."/>
            <person name="Williams K.H."/>
            <person name="Hubbard S.S."/>
            <person name="Banfield J.F."/>
        </authorList>
    </citation>
    <scope>NUCLEOTIDE SEQUENCE [LARGE SCALE GENOMIC DNA]</scope>
</reference>
<comment type="cofactor">
    <cofactor evidence="8">
        <name>a divalent metal cation</name>
        <dbReference type="ChEBI" id="CHEBI:60240"/>
    </cofactor>
    <text evidence="8">Binds 2 divalent metal cations per subunit.</text>
</comment>
<feature type="binding site" evidence="8">
    <location>
        <position position="319"/>
    </location>
    <ligand>
        <name>Zn(2+)</name>
        <dbReference type="ChEBI" id="CHEBI:29105"/>
        <label>2</label>
    </ligand>
</feature>
<dbReference type="EMBL" id="MFAF01000035">
    <property type="protein sequence ID" value="OGD78461.1"/>
    <property type="molecule type" value="Genomic_DNA"/>
</dbReference>